<feature type="domain" description="AMP-dependent synthetase/ligase" evidence="1">
    <location>
        <begin position="25"/>
        <end position="291"/>
    </location>
</feature>
<dbReference type="GO" id="GO:0044550">
    <property type="term" value="P:secondary metabolite biosynthetic process"/>
    <property type="evidence" value="ECO:0007669"/>
    <property type="project" value="TreeGrafter"/>
</dbReference>
<dbReference type="InterPro" id="IPR020845">
    <property type="entry name" value="AMP-binding_CS"/>
</dbReference>
<dbReference type="InterPro" id="IPR000873">
    <property type="entry name" value="AMP-dep_synth/lig_dom"/>
</dbReference>
<organism evidence="3 4">
    <name type="scientific">Rotaria sordida</name>
    <dbReference type="NCBI Taxonomy" id="392033"/>
    <lineage>
        <taxon>Eukaryota</taxon>
        <taxon>Metazoa</taxon>
        <taxon>Spiralia</taxon>
        <taxon>Gnathifera</taxon>
        <taxon>Rotifera</taxon>
        <taxon>Eurotatoria</taxon>
        <taxon>Bdelloidea</taxon>
        <taxon>Philodinida</taxon>
        <taxon>Philodinidae</taxon>
        <taxon>Rotaria</taxon>
    </lineage>
</organism>
<name>A0A819MJV2_9BILA</name>
<dbReference type="Proteomes" id="UP000663882">
    <property type="component" value="Unassembled WGS sequence"/>
</dbReference>
<dbReference type="GO" id="GO:0031177">
    <property type="term" value="F:phosphopantetheine binding"/>
    <property type="evidence" value="ECO:0007669"/>
    <property type="project" value="TreeGrafter"/>
</dbReference>
<reference evidence="3" key="1">
    <citation type="submission" date="2021-02" db="EMBL/GenBank/DDBJ databases">
        <authorList>
            <person name="Nowell W R."/>
        </authorList>
    </citation>
    <scope>NUCLEOTIDE SEQUENCE</scope>
</reference>
<dbReference type="GO" id="GO:0005737">
    <property type="term" value="C:cytoplasm"/>
    <property type="evidence" value="ECO:0007669"/>
    <property type="project" value="TreeGrafter"/>
</dbReference>
<evidence type="ECO:0000259" key="1">
    <source>
        <dbReference type="Pfam" id="PF00501"/>
    </source>
</evidence>
<protein>
    <recommendedName>
        <fullName evidence="1">AMP-dependent synthetase/ligase domain-containing protein</fullName>
    </recommendedName>
</protein>
<evidence type="ECO:0000313" key="3">
    <source>
        <dbReference type="EMBL" id="CAF3980236.1"/>
    </source>
</evidence>
<dbReference type="PROSITE" id="PS00455">
    <property type="entry name" value="AMP_BINDING"/>
    <property type="match status" value="1"/>
</dbReference>
<dbReference type="EMBL" id="CAJNOO010004389">
    <property type="protein sequence ID" value="CAF1379523.1"/>
    <property type="molecule type" value="Genomic_DNA"/>
</dbReference>
<dbReference type="PANTHER" id="PTHR45527:SF1">
    <property type="entry name" value="FATTY ACID SYNTHASE"/>
    <property type="match status" value="1"/>
</dbReference>
<dbReference type="GO" id="GO:0043041">
    <property type="term" value="P:amino acid activation for nonribosomal peptide biosynthetic process"/>
    <property type="evidence" value="ECO:0007669"/>
    <property type="project" value="TreeGrafter"/>
</dbReference>
<dbReference type="OrthoDB" id="416786at2759"/>
<dbReference type="SUPFAM" id="SSF56801">
    <property type="entry name" value="Acetyl-CoA synthetase-like"/>
    <property type="match status" value="1"/>
</dbReference>
<comment type="caution">
    <text evidence="3">The sequence shown here is derived from an EMBL/GenBank/DDBJ whole genome shotgun (WGS) entry which is preliminary data.</text>
</comment>
<dbReference type="AlphaFoldDB" id="A0A819MJV2"/>
<dbReference type="EMBL" id="CAJOAX010006420">
    <property type="protein sequence ID" value="CAF3980236.1"/>
    <property type="molecule type" value="Genomic_DNA"/>
</dbReference>
<sequence>MLQKLNNCTTTSNVTCCIHQAFIQQAIIHPKKLAVTLDDQSLTYSELLARVQHLTLVLINDNNVQPGDIVCQCVDRSIEMIIGIMGIMMSGAVYAPLNPNDPLDRLESLIHQVNAKLVLVNRMSHSYVSMLSVPIVNISEVIESQDSLDDAQIKQLSQVAVTPDSICHIVFTSGTTGTPKAVQIRHCNFMAYMETHVIQTDDIVLQLTSSTFDAHLDEIDVALVRGAQLVLLKPGGHFDFDYVTQTIYDTEVTFVGPVPSWMNALGKFLSENRRAQERVKSVRWWYLGGEEKKELHV</sequence>
<evidence type="ECO:0000313" key="4">
    <source>
        <dbReference type="Proteomes" id="UP000663823"/>
    </source>
</evidence>
<dbReference type="Pfam" id="PF00501">
    <property type="entry name" value="AMP-binding"/>
    <property type="match status" value="1"/>
</dbReference>
<dbReference type="Gene3D" id="3.40.50.980">
    <property type="match status" value="2"/>
</dbReference>
<dbReference type="PANTHER" id="PTHR45527">
    <property type="entry name" value="NONRIBOSOMAL PEPTIDE SYNTHETASE"/>
    <property type="match status" value="1"/>
</dbReference>
<proteinExistence type="predicted"/>
<dbReference type="Proteomes" id="UP000663823">
    <property type="component" value="Unassembled WGS sequence"/>
</dbReference>
<accession>A0A819MJV2</accession>
<evidence type="ECO:0000313" key="2">
    <source>
        <dbReference type="EMBL" id="CAF1379523.1"/>
    </source>
</evidence>
<gene>
    <name evidence="3" type="ORF">OTI717_LOCUS27909</name>
    <name evidence="2" type="ORF">RFH988_LOCUS33771</name>
</gene>